<accession>A0A317TBG2</accession>
<sequence>MLHYRTYRLSETDPWVVFVHGAGGSSSIWFLQVKEFRKHFNILMVDLRGHGKSKGAPVSQKRKYSFEDITLDIFEVLDYLKIERAHFIGVSLGTILIRQISELAPERVCSMVMAGAIIRLNVRARFLVGLGNTFKRFVPYMWLYSFFAWIIMPRARHKKSRLLFVSEAKKVAQKEFMRWFKLTYELNPLLKYFEEKDTRIPTLYLSGEEDYMFLPAVEYIVQRHDNSSLGIIRNSGHVCNVDQPKDFNARAIAFMQSNSACSRFIEASVAV</sequence>
<dbReference type="SUPFAM" id="SSF53474">
    <property type="entry name" value="alpha/beta-Hydrolases"/>
    <property type="match status" value="1"/>
</dbReference>
<keyword evidence="4" id="KW-1185">Reference proteome</keyword>
<protein>
    <submittedName>
        <fullName evidence="3">2-succinyl-6-hydroxy-2, 4-cyclohexadiene-1-carboxylate synthase</fullName>
    </submittedName>
</protein>
<dbReference type="AlphaFoldDB" id="A0A317TBG2"/>
<dbReference type="InterPro" id="IPR050266">
    <property type="entry name" value="AB_hydrolase_sf"/>
</dbReference>
<gene>
    <name evidence="3" type="ORF">CR164_02105</name>
</gene>
<dbReference type="Proteomes" id="UP000246278">
    <property type="component" value="Unassembled WGS sequence"/>
</dbReference>
<dbReference type="EMBL" id="PDNZ01000001">
    <property type="protein sequence ID" value="PWW83367.1"/>
    <property type="molecule type" value="Genomic_DNA"/>
</dbReference>
<dbReference type="PANTHER" id="PTHR43798:SF31">
    <property type="entry name" value="AB HYDROLASE SUPERFAMILY PROTEIN YCLE"/>
    <property type="match status" value="1"/>
</dbReference>
<keyword evidence="1" id="KW-0378">Hydrolase</keyword>
<dbReference type="InterPro" id="IPR029058">
    <property type="entry name" value="AB_hydrolase_fold"/>
</dbReference>
<dbReference type="RefSeq" id="WP_110022247.1">
    <property type="nucleotide sequence ID" value="NZ_PDNZ01000001.1"/>
</dbReference>
<evidence type="ECO:0000259" key="2">
    <source>
        <dbReference type="Pfam" id="PF00561"/>
    </source>
</evidence>
<dbReference type="Gene3D" id="3.40.50.1820">
    <property type="entry name" value="alpha/beta hydrolase"/>
    <property type="match status" value="1"/>
</dbReference>
<evidence type="ECO:0000313" key="4">
    <source>
        <dbReference type="Proteomes" id="UP000246278"/>
    </source>
</evidence>
<dbReference type="OrthoDB" id="9776853at2"/>
<dbReference type="Pfam" id="PF00561">
    <property type="entry name" value="Abhydrolase_1"/>
    <property type="match status" value="1"/>
</dbReference>
<name>A0A317TBG2_9CHLB</name>
<proteinExistence type="predicted"/>
<dbReference type="GO" id="GO:0016020">
    <property type="term" value="C:membrane"/>
    <property type="evidence" value="ECO:0007669"/>
    <property type="project" value="TreeGrafter"/>
</dbReference>
<reference evidence="4" key="1">
    <citation type="submission" date="2017-10" db="EMBL/GenBank/DDBJ databases">
        <authorList>
            <person name="Gaisin V.A."/>
            <person name="Rysina M.S."/>
            <person name="Grouzdev D.S."/>
        </authorList>
    </citation>
    <scope>NUCLEOTIDE SEQUENCE [LARGE SCALE GENOMIC DNA]</scope>
    <source>
        <strain evidence="4">V1</strain>
    </source>
</reference>
<dbReference type="PRINTS" id="PR00412">
    <property type="entry name" value="EPOXHYDRLASE"/>
</dbReference>
<dbReference type="InterPro" id="IPR000639">
    <property type="entry name" value="Epox_hydrolase-like"/>
</dbReference>
<comment type="caution">
    <text evidence="3">The sequence shown here is derived from an EMBL/GenBank/DDBJ whole genome shotgun (WGS) entry which is preliminary data.</text>
</comment>
<dbReference type="GO" id="GO:0016787">
    <property type="term" value="F:hydrolase activity"/>
    <property type="evidence" value="ECO:0007669"/>
    <property type="project" value="UniProtKB-KW"/>
</dbReference>
<dbReference type="InterPro" id="IPR000073">
    <property type="entry name" value="AB_hydrolase_1"/>
</dbReference>
<evidence type="ECO:0000313" key="3">
    <source>
        <dbReference type="EMBL" id="PWW83367.1"/>
    </source>
</evidence>
<organism evidence="3 4">
    <name type="scientific">Prosthecochloris marina</name>
    <dbReference type="NCBI Taxonomy" id="2017681"/>
    <lineage>
        <taxon>Bacteria</taxon>
        <taxon>Pseudomonadati</taxon>
        <taxon>Chlorobiota</taxon>
        <taxon>Chlorobiia</taxon>
        <taxon>Chlorobiales</taxon>
        <taxon>Chlorobiaceae</taxon>
        <taxon>Prosthecochloris</taxon>
    </lineage>
</organism>
<feature type="domain" description="AB hydrolase-1" evidence="2">
    <location>
        <begin position="14"/>
        <end position="121"/>
    </location>
</feature>
<dbReference type="PANTHER" id="PTHR43798">
    <property type="entry name" value="MONOACYLGLYCEROL LIPASE"/>
    <property type="match status" value="1"/>
</dbReference>
<evidence type="ECO:0000256" key="1">
    <source>
        <dbReference type="ARBA" id="ARBA00022801"/>
    </source>
</evidence>